<evidence type="ECO:0000313" key="2">
    <source>
        <dbReference type="Proteomes" id="UP000523863"/>
    </source>
</evidence>
<organism evidence="1 2">
    <name type="scientific">Neomicrococcus lactis</name>
    <dbReference type="NCBI Taxonomy" id="732241"/>
    <lineage>
        <taxon>Bacteria</taxon>
        <taxon>Bacillati</taxon>
        <taxon>Actinomycetota</taxon>
        <taxon>Actinomycetes</taxon>
        <taxon>Micrococcales</taxon>
        <taxon>Micrococcaceae</taxon>
        <taxon>Neomicrococcus</taxon>
    </lineage>
</organism>
<comment type="caution">
    <text evidence="1">The sequence shown here is derived from an EMBL/GenBank/DDBJ whole genome shotgun (WGS) entry which is preliminary data.</text>
</comment>
<keyword evidence="2" id="KW-1185">Reference proteome</keyword>
<accession>A0A7W8YCM2</accession>
<proteinExistence type="predicted"/>
<evidence type="ECO:0000313" key="1">
    <source>
        <dbReference type="EMBL" id="MBB5599083.1"/>
    </source>
</evidence>
<dbReference type="Proteomes" id="UP000523863">
    <property type="component" value="Unassembled WGS sequence"/>
</dbReference>
<protein>
    <recommendedName>
        <fullName evidence="3">DUF3052 domain-containing protein</fullName>
    </recommendedName>
</protein>
<sequence length="125" mass="13946">MTKTIAEKLQIKPGNSVHVVGASAEKLALLEPLPEGASFVEGIEESVADSALISARDKAQLDELFLPVRDHLSGTRAGWVLYPKGNKSDINRDSIWRYMEEIDWTLNSNVSIDDYWSAVRFKKKA</sequence>
<dbReference type="RefSeq" id="WP_183643698.1">
    <property type="nucleotide sequence ID" value="NZ_JACHBL010000001.1"/>
</dbReference>
<reference evidence="1 2" key="1">
    <citation type="submission" date="2020-08" db="EMBL/GenBank/DDBJ databases">
        <title>Sequencing the genomes of 1000 actinobacteria strains.</title>
        <authorList>
            <person name="Klenk H.-P."/>
        </authorList>
    </citation>
    <scope>NUCLEOTIDE SEQUENCE [LARGE SCALE GENOMIC DNA]</scope>
    <source>
        <strain evidence="1 2">DSM 23694</strain>
    </source>
</reference>
<evidence type="ECO:0008006" key="3">
    <source>
        <dbReference type="Google" id="ProtNLM"/>
    </source>
</evidence>
<gene>
    <name evidence="1" type="ORF">BKA12_002163</name>
</gene>
<name>A0A7W8YCM2_9MICC</name>
<dbReference type="AlphaFoldDB" id="A0A7W8YCM2"/>
<dbReference type="EMBL" id="JACHBL010000001">
    <property type="protein sequence ID" value="MBB5599083.1"/>
    <property type="molecule type" value="Genomic_DNA"/>
</dbReference>